<feature type="transmembrane region" description="Helical" evidence="8">
    <location>
        <begin position="167"/>
        <end position="190"/>
    </location>
</feature>
<feature type="transmembrane region" description="Helical" evidence="8">
    <location>
        <begin position="6"/>
        <end position="28"/>
    </location>
</feature>
<proteinExistence type="inferred from homology"/>
<dbReference type="EMBL" id="BMIS01000006">
    <property type="protein sequence ID" value="GGE69127.1"/>
    <property type="molecule type" value="Genomic_DNA"/>
</dbReference>
<accession>A0A917ARL3</accession>
<name>A0A917ARL3_9MICC</name>
<dbReference type="GO" id="GO:0015254">
    <property type="term" value="F:glycerol channel activity"/>
    <property type="evidence" value="ECO:0007669"/>
    <property type="project" value="TreeGrafter"/>
</dbReference>
<dbReference type="RefSeq" id="WP_188684424.1">
    <property type="nucleotide sequence ID" value="NZ_BMIS01000006.1"/>
</dbReference>
<dbReference type="InterPro" id="IPR023271">
    <property type="entry name" value="Aquaporin-like"/>
</dbReference>
<dbReference type="SUPFAM" id="SSF81338">
    <property type="entry name" value="Aquaporin-like"/>
    <property type="match status" value="1"/>
</dbReference>
<dbReference type="GO" id="GO:0005886">
    <property type="term" value="C:plasma membrane"/>
    <property type="evidence" value="ECO:0007669"/>
    <property type="project" value="TreeGrafter"/>
</dbReference>
<comment type="similarity">
    <text evidence="2 7">Belongs to the MIP/aquaporin (TC 1.A.8) family.</text>
</comment>
<reference evidence="9" key="1">
    <citation type="journal article" date="2014" name="Int. J. Syst. Evol. Microbiol.">
        <title>Complete genome sequence of Corynebacterium casei LMG S-19264T (=DSM 44701T), isolated from a smear-ripened cheese.</title>
        <authorList>
            <consortium name="US DOE Joint Genome Institute (JGI-PGF)"/>
            <person name="Walter F."/>
            <person name="Albersmeier A."/>
            <person name="Kalinowski J."/>
            <person name="Ruckert C."/>
        </authorList>
    </citation>
    <scope>NUCLEOTIDE SEQUENCE</scope>
    <source>
        <strain evidence="9">CGMCC 1.15388</strain>
    </source>
</reference>
<keyword evidence="3 7" id="KW-0813">Transport</keyword>
<keyword evidence="4 7" id="KW-0812">Transmembrane</keyword>
<dbReference type="Proteomes" id="UP000633136">
    <property type="component" value="Unassembled WGS sequence"/>
</dbReference>
<dbReference type="Gene3D" id="1.20.1080.10">
    <property type="entry name" value="Glycerol uptake facilitator protein"/>
    <property type="match status" value="1"/>
</dbReference>
<organism evidence="9 10">
    <name type="scientific">Nesterenkonia cremea</name>
    <dbReference type="NCBI Taxonomy" id="1882340"/>
    <lineage>
        <taxon>Bacteria</taxon>
        <taxon>Bacillati</taxon>
        <taxon>Actinomycetota</taxon>
        <taxon>Actinomycetes</taxon>
        <taxon>Micrococcales</taxon>
        <taxon>Micrococcaceae</taxon>
        <taxon>Nesterenkonia</taxon>
    </lineage>
</organism>
<evidence type="ECO:0000256" key="8">
    <source>
        <dbReference type="SAM" id="Phobius"/>
    </source>
</evidence>
<evidence type="ECO:0000256" key="7">
    <source>
        <dbReference type="RuleBase" id="RU000477"/>
    </source>
</evidence>
<feature type="transmembrane region" description="Helical" evidence="8">
    <location>
        <begin position="142"/>
        <end position="161"/>
    </location>
</feature>
<evidence type="ECO:0000256" key="5">
    <source>
        <dbReference type="ARBA" id="ARBA00022989"/>
    </source>
</evidence>
<dbReference type="PANTHER" id="PTHR43829:SF9">
    <property type="entry name" value="AQUAPORIN-9"/>
    <property type="match status" value="1"/>
</dbReference>
<keyword evidence="5 8" id="KW-1133">Transmembrane helix</keyword>
<feature type="transmembrane region" description="Helical" evidence="8">
    <location>
        <begin position="91"/>
        <end position="112"/>
    </location>
</feature>
<evidence type="ECO:0000256" key="3">
    <source>
        <dbReference type="ARBA" id="ARBA00022448"/>
    </source>
</evidence>
<gene>
    <name evidence="9" type="ORF">GCM10011401_15620</name>
</gene>
<evidence type="ECO:0000256" key="4">
    <source>
        <dbReference type="ARBA" id="ARBA00022692"/>
    </source>
</evidence>
<feature type="transmembrane region" description="Helical" evidence="8">
    <location>
        <begin position="40"/>
        <end position="57"/>
    </location>
</feature>
<keyword evidence="10" id="KW-1185">Reference proteome</keyword>
<protein>
    <submittedName>
        <fullName evidence="9">Glycerol transporter</fullName>
    </submittedName>
</protein>
<reference evidence="9" key="2">
    <citation type="submission" date="2020-09" db="EMBL/GenBank/DDBJ databases">
        <authorList>
            <person name="Sun Q."/>
            <person name="Zhou Y."/>
        </authorList>
    </citation>
    <scope>NUCLEOTIDE SEQUENCE</scope>
    <source>
        <strain evidence="9">CGMCC 1.15388</strain>
    </source>
</reference>
<evidence type="ECO:0000313" key="9">
    <source>
        <dbReference type="EMBL" id="GGE69127.1"/>
    </source>
</evidence>
<dbReference type="InterPro" id="IPR050363">
    <property type="entry name" value="MIP/Aquaporin"/>
</dbReference>
<dbReference type="PROSITE" id="PS00221">
    <property type="entry name" value="MIP"/>
    <property type="match status" value="1"/>
</dbReference>
<comment type="subcellular location">
    <subcellularLocation>
        <location evidence="1">Membrane</location>
        <topology evidence="1">Multi-pass membrane protein</topology>
    </subcellularLocation>
</comment>
<dbReference type="Pfam" id="PF00230">
    <property type="entry name" value="MIP"/>
    <property type="match status" value="1"/>
</dbReference>
<keyword evidence="6 8" id="KW-0472">Membrane</keyword>
<evidence type="ECO:0000256" key="1">
    <source>
        <dbReference type="ARBA" id="ARBA00004141"/>
    </source>
</evidence>
<dbReference type="PANTHER" id="PTHR43829">
    <property type="entry name" value="AQUAPORIN OR AQUAGLYCEROPORIN RELATED"/>
    <property type="match status" value="1"/>
</dbReference>
<dbReference type="InterPro" id="IPR022357">
    <property type="entry name" value="MIP_CS"/>
</dbReference>
<evidence type="ECO:0000256" key="2">
    <source>
        <dbReference type="ARBA" id="ARBA00006175"/>
    </source>
</evidence>
<evidence type="ECO:0000256" key="6">
    <source>
        <dbReference type="ARBA" id="ARBA00023136"/>
    </source>
</evidence>
<dbReference type="InterPro" id="IPR000425">
    <property type="entry name" value="MIP"/>
</dbReference>
<comment type="caution">
    <text evidence="9">The sequence shown here is derived from an EMBL/GenBank/DDBJ whole genome shotgun (WGS) entry which is preliminary data.</text>
</comment>
<evidence type="ECO:0000313" key="10">
    <source>
        <dbReference type="Proteomes" id="UP000633136"/>
    </source>
</evidence>
<sequence length="242" mass="24999">METIFLFEIMGTATLVLLGTGVVANALLPGAKGNGGGPLMIHWGWGLAVFAGVYVGWGSGAHLNPAVTVGLFVSRESEFAPGIAADVPTMLVYFTAQLIGAFLGAVVAWLAYKKQYDGAEDAAVIKSTFCTDPAERSYGWNWVTESIATYTFVLVVLLFGATPTELGPLQVGLLVVGIGACLGGPTGYAINPVRDLGPRLAHALLPIRHKGGSDWAYAWVPIAGPLTGAVAAGLTAPVMLAG</sequence>
<dbReference type="PRINTS" id="PR00783">
    <property type="entry name" value="MINTRINSICP"/>
</dbReference>
<dbReference type="AlphaFoldDB" id="A0A917ARL3"/>